<feature type="region of interest" description="Disordered" evidence="2">
    <location>
        <begin position="1"/>
        <end position="29"/>
    </location>
</feature>
<dbReference type="Gene3D" id="3.40.630.190">
    <property type="entry name" value="LCP protein"/>
    <property type="match status" value="1"/>
</dbReference>
<evidence type="ECO:0000259" key="4">
    <source>
        <dbReference type="Pfam" id="PF03816"/>
    </source>
</evidence>
<dbReference type="PANTHER" id="PTHR33392:SF6">
    <property type="entry name" value="POLYISOPRENYL-TEICHOIC ACID--PEPTIDOGLYCAN TEICHOIC ACID TRANSFERASE TAGU"/>
    <property type="match status" value="1"/>
</dbReference>
<dbReference type="GeneID" id="92740360"/>
<organism evidence="5 9">
    <name type="scientific">Anaerostipes hadrus</name>
    <dbReference type="NCBI Taxonomy" id="649756"/>
    <lineage>
        <taxon>Bacteria</taxon>
        <taxon>Bacillati</taxon>
        <taxon>Bacillota</taxon>
        <taxon>Clostridia</taxon>
        <taxon>Lachnospirales</taxon>
        <taxon>Lachnospiraceae</taxon>
        <taxon>Anaerostipes</taxon>
    </lineage>
</organism>
<dbReference type="Proteomes" id="UP001243496">
    <property type="component" value="Chromosome"/>
</dbReference>
<dbReference type="RefSeq" id="WP_055158981.1">
    <property type="nucleotide sequence ID" value="NZ_CP132968.1"/>
</dbReference>
<name>A0A173QTH8_ANAHA</name>
<dbReference type="InterPro" id="IPR050922">
    <property type="entry name" value="LytR/CpsA/Psr_CW_biosynth"/>
</dbReference>
<feature type="domain" description="Cell envelope-related transcriptional attenuator" evidence="4">
    <location>
        <begin position="154"/>
        <end position="311"/>
    </location>
</feature>
<evidence type="ECO:0000313" key="6">
    <source>
        <dbReference type="EMBL" id="CUO91901.1"/>
    </source>
</evidence>
<dbReference type="OrthoDB" id="3172933at2"/>
<dbReference type="AlphaFoldDB" id="A0A173QTH8"/>
<proteinExistence type="inferred from homology"/>
<evidence type="ECO:0000313" key="7">
    <source>
        <dbReference type="EMBL" id="WMD17111.1"/>
    </source>
</evidence>
<dbReference type="PANTHER" id="PTHR33392">
    <property type="entry name" value="POLYISOPRENYL-TEICHOIC ACID--PEPTIDOGLYCAN TEICHOIC ACID TRANSFERASE TAGU"/>
    <property type="match status" value="1"/>
</dbReference>
<feature type="transmembrane region" description="Helical" evidence="3">
    <location>
        <begin position="60"/>
        <end position="85"/>
    </location>
</feature>
<evidence type="ECO:0000256" key="2">
    <source>
        <dbReference type="SAM" id="MobiDB-lite"/>
    </source>
</evidence>
<reference evidence="7" key="2">
    <citation type="submission" date="2023-08" db="EMBL/GenBank/DDBJ databases">
        <title>Complete Genome Sequences of butyrate producing Anaerostipes hadrus strains BA1 and GIF7 isolated from the terminal ileum of a healthy lean male.</title>
        <authorList>
            <person name="Low A."/>
            <person name="Sheludchenko M."/>
            <person name="Cheng H.E."/>
            <person name="Koh X.Q."/>
            <person name="Lee J."/>
        </authorList>
    </citation>
    <scope>NUCLEOTIDE SEQUENCE</scope>
    <source>
        <strain evidence="7">BA1</strain>
    </source>
</reference>
<dbReference type="Proteomes" id="UP000095598">
    <property type="component" value="Unassembled WGS sequence"/>
</dbReference>
<keyword evidence="3" id="KW-0472">Membrane</keyword>
<reference evidence="8 9" key="1">
    <citation type="submission" date="2015-09" db="EMBL/GenBank/DDBJ databases">
        <authorList>
            <consortium name="Pathogen Informatics"/>
        </authorList>
    </citation>
    <scope>NUCLEOTIDE SEQUENCE [LARGE SCALE GENOMIC DNA]</scope>
    <source>
        <strain evidence="5 9">2789STDY5608868</strain>
        <strain evidence="6 8">2789STDY5834908</strain>
    </source>
</reference>
<protein>
    <submittedName>
        <fullName evidence="7">LCP family protein</fullName>
    </submittedName>
    <submittedName>
        <fullName evidence="5">Membrane-bound protein lytR</fullName>
    </submittedName>
</protein>
<dbReference type="EMBL" id="CYXT01000001">
    <property type="protein sequence ID" value="CUM68904.1"/>
    <property type="molecule type" value="Genomic_DNA"/>
</dbReference>
<dbReference type="EMBL" id="CP132968">
    <property type="protein sequence ID" value="WMD17111.1"/>
    <property type="molecule type" value="Genomic_DNA"/>
</dbReference>
<dbReference type="NCBIfam" id="TIGR00350">
    <property type="entry name" value="lytR_cpsA_psr"/>
    <property type="match status" value="1"/>
</dbReference>
<dbReference type="Pfam" id="PF03816">
    <property type="entry name" value="LytR_cpsA_psr"/>
    <property type="match status" value="1"/>
</dbReference>
<gene>
    <name evidence="5" type="primary">lytR</name>
    <name evidence="6" type="synonym">lytR_1</name>
    <name evidence="5" type="ORF">ERS852425_00004</name>
    <name evidence="6" type="ORF">ERS852520_00184</name>
    <name evidence="7" type="ORF">RBI15_03105</name>
</gene>
<keyword evidence="3" id="KW-0812">Transmembrane</keyword>
<dbReference type="EMBL" id="CZAU01000001">
    <property type="protein sequence ID" value="CUO91901.1"/>
    <property type="molecule type" value="Genomic_DNA"/>
</dbReference>
<evidence type="ECO:0000256" key="3">
    <source>
        <dbReference type="SAM" id="Phobius"/>
    </source>
</evidence>
<dbReference type="Proteomes" id="UP000095564">
    <property type="component" value="Unassembled WGS sequence"/>
</dbReference>
<comment type="similarity">
    <text evidence="1">Belongs to the LytR/CpsA/Psr (LCP) family.</text>
</comment>
<evidence type="ECO:0000313" key="9">
    <source>
        <dbReference type="Proteomes" id="UP000095598"/>
    </source>
</evidence>
<evidence type="ECO:0000313" key="8">
    <source>
        <dbReference type="Proteomes" id="UP000095564"/>
    </source>
</evidence>
<dbReference type="InterPro" id="IPR004474">
    <property type="entry name" value="LytR_CpsA_psr"/>
</dbReference>
<evidence type="ECO:0000256" key="1">
    <source>
        <dbReference type="ARBA" id="ARBA00006068"/>
    </source>
</evidence>
<evidence type="ECO:0000313" key="5">
    <source>
        <dbReference type="EMBL" id="CUM68904.1"/>
    </source>
</evidence>
<accession>A0A173QTH8</accession>
<sequence length="396" mass="43907">MKEVQNKNHTDEAKRLNEELDQNLKDLQPESKEAFQGFEVKEEKNEKKKKVKKKKTPKQIIKRVIIVLAVIILLPCAAIAGMWALGKGSLFGGKMKMSKNVDGVKVQNQGDLVIYNGHKYQYNKDITSILFMGVDRDKINTDEEYLKKHGAGQSDTLFLAAVNTSTGKISLINVPRDIMANVKTYDENGKYSGRKLRQLCLAYAYGDGKAKSCKNAVDAVSKVLYGIPIDSYMSINLSAISVLNDAVGGVNVQVIGDLTSVDPTLKEGANVTLLGGQAETYVRSREFDPLDANMARMQRQQQYITAFAQKALQEMKGDLTLPLDLLNLVSENSVTNLSAPKITYLATKVSGSSFSSDNIYSIDCDIKEGVTGYAEYYPDETKLFEMILKVFYTQIS</sequence>
<keyword evidence="3" id="KW-1133">Transmembrane helix</keyword>